<organism evidence="1 2">
    <name type="scientific">Plasmodium falciparum (isolate 7G8)</name>
    <dbReference type="NCBI Taxonomy" id="57266"/>
    <lineage>
        <taxon>Eukaryota</taxon>
        <taxon>Sar</taxon>
        <taxon>Alveolata</taxon>
        <taxon>Apicomplexa</taxon>
        <taxon>Aconoidasida</taxon>
        <taxon>Haemosporida</taxon>
        <taxon>Plasmodiidae</taxon>
        <taxon>Plasmodium</taxon>
        <taxon>Plasmodium (Laverania)</taxon>
    </lineage>
</organism>
<name>W7F763_PLAF8</name>
<reference evidence="2" key="1">
    <citation type="submission" date="2007-11" db="EMBL/GenBank/DDBJ databases">
        <authorList>
            <consortium name="The Broad Institute Genome Sequencing Platform"/>
            <person name="Volkman S.K."/>
            <person name="Daily J.P."/>
            <person name="Sarr O."/>
            <person name="Ndiaye D."/>
            <person name="Ndir O."/>
            <person name="Mboup S."/>
            <person name="Lukens A."/>
            <person name="Stange-Thomann N."/>
            <person name="Mauceli E."/>
            <person name="Gnerre S."/>
            <person name="Jaffe D."/>
            <person name="Zainoun J."/>
            <person name="Wiegand R.C."/>
            <person name="Birren B."/>
            <person name="Galagan J."/>
            <person name="Lander E."/>
            <person name="Wirth D.F."/>
        </authorList>
    </citation>
    <scope>NUCLEOTIDE SEQUENCE [LARGE SCALE GENOMIC DNA]</scope>
    <source>
        <strain evidence="2">7G8</strain>
    </source>
</reference>
<evidence type="ECO:0000313" key="1">
    <source>
        <dbReference type="EMBL" id="EUR62800.1"/>
    </source>
</evidence>
<accession>W7F763</accession>
<gene>
    <name evidence="1" type="ORF">PFBG_05405</name>
</gene>
<evidence type="ECO:0000313" key="2">
    <source>
        <dbReference type="Proteomes" id="UP000030688"/>
    </source>
</evidence>
<reference evidence="1 2" key="2">
    <citation type="submission" date="2013-02" db="EMBL/GenBank/DDBJ databases">
        <title>The Genome Sequence of Plasmodium falciparum 7G8.</title>
        <authorList>
            <consortium name="The Broad Institute Genome Sequencing Platform"/>
            <consortium name="The Broad Institute Genome Sequencing Center for Infectious Disease"/>
            <person name="Neafsey D."/>
            <person name="Cheeseman I."/>
            <person name="Volkman S."/>
            <person name="Adams J."/>
            <person name="Walker B."/>
            <person name="Young S.K."/>
            <person name="Zeng Q."/>
            <person name="Gargeya S."/>
            <person name="Fitzgerald M."/>
            <person name="Haas B."/>
            <person name="Abouelleil A."/>
            <person name="Alvarado L."/>
            <person name="Arachchi H.M."/>
            <person name="Berlin A.M."/>
            <person name="Chapman S.B."/>
            <person name="Dewar J."/>
            <person name="Goldberg J."/>
            <person name="Griggs A."/>
            <person name="Gujja S."/>
            <person name="Hansen M."/>
            <person name="Howarth C."/>
            <person name="Imamovic A."/>
            <person name="Larimer J."/>
            <person name="McCowan C."/>
            <person name="Murphy C."/>
            <person name="Neiman D."/>
            <person name="Pearson M."/>
            <person name="Priest M."/>
            <person name="Roberts A."/>
            <person name="Saif S."/>
            <person name="Shea T."/>
            <person name="Sisk P."/>
            <person name="Sykes S."/>
            <person name="Wortman J."/>
            <person name="Nusbaum C."/>
            <person name="Birren B."/>
        </authorList>
    </citation>
    <scope>NUCLEOTIDE SEQUENCE [LARGE SCALE GENOMIC DNA]</scope>
    <source>
        <strain evidence="1 2">7G8</strain>
    </source>
</reference>
<protein>
    <submittedName>
        <fullName evidence="1">Uncharacterized protein</fullName>
    </submittedName>
</protein>
<sequence length="62" mass="7478">MLICNDGIILYVRSKCYISTRTFNRISYNAFRIQNFKTFSLLSYKLQLSLKEKKKKNRCVNY</sequence>
<dbReference type="EMBL" id="KE123646">
    <property type="protein sequence ID" value="EUR62800.1"/>
    <property type="molecule type" value="Genomic_DNA"/>
</dbReference>
<dbReference type="Proteomes" id="UP000030688">
    <property type="component" value="Unassembled WGS sequence"/>
</dbReference>
<proteinExistence type="predicted"/>
<dbReference type="AlphaFoldDB" id="W7F763"/>